<comment type="caution">
    <text evidence="9">Lacks conserved residue(s) required for the propagation of feature annotation.</text>
</comment>
<dbReference type="PRINTS" id="PR01232">
    <property type="entry name" value="NAHCO3TRSPRT"/>
</dbReference>
<dbReference type="Gene3D" id="1.10.287.570">
    <property type="entry name" value="Helical hairpin bin"/>
    <property type="match status" value="1"/>
</dbReference>
<dbReference type="PANTHER" id="PTHR11453">
    <property type="entry name" value="ANION EXCHANGE PROTEIN"/>
    <property type="match status" value="1"/>
</dbReference>
<keyword evidence="5 9" id="KW-0812">Transmembrane</keyword>
<evidence type="ECO:0000313" key="13">
    <source>
        <dbReference type="EMBL" id="KAL3855449.1"/>
    </source>
</evidence>
<dbReference type="NCBIfam" id="TIGR00834">
    <property type="entry name" value="ae"/>
    <property type="match status" value="1"/>
</dbReference>
<feature type="transmembrane region" description="Helical" evidence="9">
    <location>
        <begin position="832"/>
        <end position="854"/>
    </location>
</feature>
<feature type="region of interest" description="Disordered" evidence="10">
    <location>
        <begin position="333"/>
        <end position="361"/>
    </location>
</feature>
<dbReference type="PRINTS" id="PR01231">
    <property type="entry name" value="HCO3TRNSPORT"/>
</dbReference>
<proteinExistence type="inferred from homology"/>
<dbReference type="GO" id="GO:0016323">
    <property type="term" value="C:basolateral plasma membrane"/>
    <property type="evidence" value="ECO:0007669"/>
    <property type="project" value="UniProtKB-SubCell"/>
</dbReference>
<evidence type="ECO:0000256" key="5">
    <source>
        <dbReference type="ARBA" id="ARBA00022692"/>
    </source>
</evidence>
<feature type="compositionally biased region" description="Basic and acidic residues" evidence="10">
    <location>
        <begin position="339"/>
        <end position="356"/>
    </location>
</feature>
<dbReference type="EMBL" id="JBJQND010000014">
    <property type="protein sequence ID" value="KAL3855449.1"/>
    <property type="molecule type" value="Genomic_DNA"/>
</dbReference>
<feature type="transmembrane region" description="Helical" evidence="9">
    <location>
        <begin position="645"/>
        <end position="663"/>
    </location>
</feature>
<keyword evidence="4" id="KW-1003">Cell membrane</keyword>
<keyword evidence="7 9" id="KW-0406">Ion transport</keyword>
<dbReference type="PANTHER" id="PTHR11453:SF36">
    <property type="entry name" value="ANION EXCHANGE PROTEIN"/>
    <property type="match status" value="1"/>
</dbReference>
<dbReference type="InterPro" id="IPR003020">
    <property type="entry name" value="HCO3_transpt_euk"/>
</dbReference>
<comment type="subcellular location">
    <subcellularLocation>
        <location evidence="1">Basolateral cell membrane</location>
        <topology evidence="1">Multi-pass membrane protein</topology>
    </subcellularLocation>
    <subcellularLocation>
        <location evidence="9">Membrane</location>
        <topology evidence="9">Multi-pass membrane protein</topology>
    </subcellularLocation>
</comment>
<evidence type="ECO:0000256" key="10">
    <source>
        <dbReference type="SAM" id="MobiDB-lite"/>
    </source>
</evidence>
<keyword evidence="6 9" id="KW-1133">Transmembrane helix</keyword>
<sequence>MNISVSDDGLQSLQVSLSSSQDIGSTDNSVYVIRNKTDEKEETVKLVFCQMDILRPYREDLIWKEMARWVKFEEVLEEGGKRWSKPHVSSLSMAAFVDLKQLLSTCPVLLDVECNSMADVADRALESWIREGDVSCLIRNHIRAVLLKHHKHPHARSNPSYKDSRMKMNGVASNAEMLKSNSFTSNGIYNEAFEQSDSNQQDVPSQLNSSASTQSLSLGSKANTRFMRKIPRGTEVANLMVGEVEELSKPIGVFVRLKEARNVGNITEVDLCTRFLFIHLGPKNQLASCTAATRCMGVLFTDEVFSSMVYKAKCRRDILAGMEEFSNHMTVLPPGSWDPHTRIEPPDQKPPQEHRKTSTSVPDNGVLIKTADMHDSHDNATLQRTGRLFGGLVDDIKRKLPFYKSDITDAFHIQCLASFIYLFLVTLTPNVTFGGLLADATDKYMGTMECILAASITGVIYALFSGQPLNIIGSTGPMLVLEGILYRFCKDNNWDFMPFRLLIGLWTTLFLLLVVAFDLSALVKFITRFTEECFACLIALIFIYEAFAKVADIQHFAPVHLFPPKNVSQCTCVLPFLTNTSNENFTNTAAVFKIIFADNETAETNIHNNSTASALLSSLGAEACKALGGTSQGDACVAVHYVPDVFFFSWLLFLGTFVLAMSLAKFRSSLFFPTFIRQTVSDFAVLIAIVVMVCLDAATGIHTPKLSVPTEFKPTRPDRGWIINPISDKNPWWLYLLSALPALLATILIFMDQQITAVIVNRKENKFKKGAGYHLDMLIIAILVALLSFLGLPWYVAATVTALAHVMSLKKESESSAPGEKPVFLGVREQRVTALMVGICSGLAVLITSILQYIPMPVLYGVFLYMGVAALGGMQLIQRILLIFMPLKYQPDYVYLRHVPLWRVHLYTGIQVLCLFVLWVVKSVKIISIGFPILVLATVFVRKGLDMVFTQRELEWLDGILPPFRATSKKENENNKVLTNVVSYGGSGRGSHLPTSLSLILTPLEHDTVRRHRHGCPITCRDEYDAMVTDIKRIGHPGKTLKDSTIDRKISAPVPSTI</sequence>
<evidence type="ECO:0000256" key="3">
    <source>
        <dbReference type="ARBA" id="ARBA00022448"/>
    </source>
</evidence>
<feature type="transmembrane region" description="Helical" evidence="9">
    <location>
        <begin position="444"/>
        <end position="464"/>
    </location>
</feature>
<evidence type="ECO:0000256" key="9">
    <source>
        <dbReference type="RuleBase" id="RU362035"/>
    </source>
</evidence>
<dbReference type="AlphaFoldDB" id="A0ABD3V1D0"/>
<dbReference type="Proteomes" id="UP001634394">
    <property type="component" value="Unassembled WGS sequence"/>
</dbReference>
<organism evidence="13 14">
    <name type="scientific">Sinanodonta woodiana</name>
    <name type="common">Chinese pond mussel</name>
    <name type="synonym">Anodonta woodiana</name>
    <dbReference type="NCBI Taxonomy" id="1069815"/>
    <lineage>
        <taxon>Eukaryota</taxon>
        <taxon>Metazoa</taxon>
        <taxon>Spiralia</taxon>
        <taxon>Lophotrochozoa</taxon>
        <taxon>Mollusca</taxon>
        <taxon>Bivalvia</taxon>
        <taxon>Autobranchia</taxon>
        <taxon>Heteroconchia</taxon>
        <taxon>Palaeoheterodonta</taxon>
        <taxon>Unionida</taxon>
        <taxon>Unionoidea</taxon>
        <taxon>Unionidae</taxon>
        <taxon>Unioninae</taxon>
        <taxon>Sinanodonta</taxon>
    </lineage>
</organism>
<evidence type="ECO:0000256" key="6">
    <source>
        <dbReference type="ARBA" id="ARBA00022989"/>
    </source>
</evidence>
<dbReference type="Pfam" id="PF07565">
    <property type="entry name" value="Band_3_cyto"/>
    <property type="match status" value="1"/>
</dbReference>
<evidence type="ECO:0000256" key="2">
    <source>
        <dbReference type="ARBA" id="ARBA00010993"/>
    </source>
</evidence>
<feature type="transmembrane region" description="Helical" evidence="9">
    <location>
        <begin position="732"/>
        <end position="751"/>
    </location>
</feature>
<dbReference type="GO" id="GO:0006811">
    <property type="term" value="P:monoatomic ion transport"/>
    <property type="evidence" value="ECO:0007669"/>
    <property type="project" value="UniProtKB-KW"/>
</dbReference>
<dbReference type="InterPro" id="IPR013769">
    <property type="entry name" value="Band3_cytoplasmic_dom"/>
</dbReference>
<dbReference type="InterPro" id="IPR016152">
    <property type="entry name" value="PTrfase/Anion_transptr"/>
</dbReference>
<evidence type="ECO:0000256" key="7">
    <source>
        <dbReference type="ARBA" id="ARBA00023065"/>
    </source>
</evidence>
<feature type="transmembrane region" description="Helical" evidence="9">
    <location>
        <begin position="683"/>
        <end position="702"/>
    </location>
</feature>
<reference evidence="13 14" key="1">
    <citation type="submission" date="2024-11" db="EMBL/GenBank/DDBJ databases">
        <title>Chromosome-level genome assembly of the freshwater bivalve Anodonta woodiana.</title>
        <authorList>
            <person name="Chen X."/>
        </authorList>
    </citation>
    <scope>NUCLEOTIDE SEQUENCE [LARGE SCALE GENOMIC DNA]</scope>
    <source>
        <strain evidence="13">MN2024</strain>
        <tissue evidence="13">Gills</tissue>
    </source>
</reference>
<feature type="transmembrane region" description="Helical" evidence="9">
    <location>
        <begin position="860"/>
        <end position="884"/>
    </location>
</feature>
<comment type="caution">
    <text evidence="13">The sequence shown here is derived from an EMBL/GenBank/DDBJ whole genome shotgun (WGS) entry which is preliminary data.</text>
</comment>
<feature type="transmembrane region" description="Helical" evidence="9">
    <location>
        <begin position="501"/>
        <end position="523"/>
    </location>
</feature>
<evidence type="ECO:0000313" key="14">
    <source>
        <dbReference type="Proteomes" id="UP001634394"/>
    </source>
</evidence>
<dbReference type="FunFam" id="1.10.287.570:FF:000001">
    <property type="entry name" value="Anion exchange protein"/>
    <property type="match status" value="1"/>
</dbReference>
<name>A0ABD3V1D0_SINWO</name>
<accession>A0ABD3V1D0</accession>
<feature type="transmembrane region" description="Helical" evidence="9">
    <location>
        <begin position="416"/>
        <end position="437"/>
    </location>
</feature>
<comment type="similarity">
    <text evidence="2 9">Belongs to the anion exchanger (TC 2.A.31) family.</text>
</comment>
<keyword evidence="8 9" id="KW-0472">Membrane</keyword>
<dbReference type="GO" id="GO:0015291">
    <property type="term" value="F:secondary active transmembrane transporter activity"/>
    <property type="evidence" value="ECO:0007669"/>
    <property type="project" value="UniProtKB-ARBA"/>
</dbReference>
<dbReference type="InterPro" id="IPR003024">
    <property type="entry name" value="Na/HCO3_transpt"/>
</dbReference>
<evidence type="ECO:0000259" key="12">
    <source>
        <dbReference type="Pfam" id="PF07565"/>
    </source>
</evidence>
<dbReference type="Pfam" id="PF00955">
    <property type="entry name" value="HCO3_cotransp"/>
    <property type="match status" value="1"/>
</dbReference>
<dbReference type="InterPro" id="IPR011531">
    <property type="entry name" value="HCO3_transpt-like_TM_dom"/>
</dbReference>
<keyword evidence="3 9" id="KW-0813">Transport</keyword>
<evidence type="ECO:0000256" key="8">
    <source>
        <dbReference type="ARBA" id="ARBA00023136"/>
    </source>
</evidence>
<feature type="transmembrane region" description="Helical" evidence="9">
    <location>
        <begin position="771"/>
        <end position="788"/>
    </location>
</feature>
<gene>
    <name evidence="13" type="ORF">ACJMK2_014660</name>
</gene>
<dbReference type="SUPFAM" id="SSF55804">
    <property type="entry name" value="Phoshotransferase/anion transport protein"/>
    <property type="match status" value="1"/>
</dbReference>
<keyword evidence="14" id="KW-1185">Reference proteome</keyword>
<feature type="domain" description="Band 3 cytoplasmic" evidence="12">
    <location>
        <begin position="47"/>
        <end position="339"/>
    </location>
</feature>
<dbReference type="Gene3D" id="3.40.930.10">
    <property type="entry name" value="Mannitol-specific EII, Chain A"/>
    <property type="match status" value="1"/>
</dbReference>
<protein>
    <recommendedName>
        <fullName evidence="9">Anion exchange protein</fullName>
    </recommendedName>
</protein>
<evidence type="ECO:0000256" key="4">
    <source>
        <dbReference type="ARBA" id="ARBA00022475"/>
    </source>
</evidence>
<evidence type="ECO:0000259" key="11">
    <source>
        <dbReference type="Pfam" id="PF00955"/>
    </source>
</evidence>
<feature type="domain" description="Bicarbonate transporter-like transmembrane" evidence="11">
    <location>
        <begin position="387"/>
        <end position="960"/>
    </location>
</feature>
<evidence type="ECO:0000256" key="1">
    <source>
        <dbReference type="ARBA" id="ARBA00004554"/>
    </source>
</evidence>